<protein>
    <recommendedName>
        <fullName evidence="1">Glycosyltransferase 2-like domain-containing protein</fullName>
    </recommendedName>
</protein>
<proteinExistence type="predicted"/>
<dbReference type="Pfam" id="PF00535">
    <property type="entry name" value="Glycos_transf_2"/>
    <property type="match status" value="1"/>
</dbReference>
<feature type="domain" description="Glycosyltransferase 2-like" evidence="1">
    <location>
        <begin position="3"/>
        <end position="119"/>
    </location>
</feature>
<accession>A0A109QX96</accession>
<dbReference type="InterPro" id="IPR050834">
    <property type="entry name" value="Glycosyltransf_2"/>
</dbReference>
<organism evidence="2 3">
    <name type="scientific">Microterricola viridarii</name>
    <dbReference type="NCBI Taxonomy" id="412690"/>
    <lineage>
        <taxon>Bacteria</taxon>
        <taxon>Bacillati</taxon>
        <taxon>Actinomycetota</taxon>
        <taxon>Actinomycetes</taxon>
        <taxon>Micrococcales</taxon>
        <taxon>Microbacteriaceae</taxon>
        <taxon>Microterricola</taxon>
    </lineage>
</organism>
<reference evidence="2 3" key="1">
    <citation type="journal article" date="2016" name="J. Biotechnol.">
        <title>First complete genome sequence of a species in the genus Microterricola, an extremophilic cold active enzyme producing bacterial strain ERGS5:02 isolated from Sikkim Himalaya.</title>
        <authorList>
            <person name="Himanshu"/>
            <person name="Swarnkar M.K."/>
            <person name="Singh D."/>
            <person name="Kumar R."/>
        </authorList>
    </citation>
    <scope>NUCLEOTIDE SEQUENCE [LARGE SCALE GENOMIC DNA]</scope>
    <source>
        <strain evidence="2 3">ERGS5:02</strain>
    </source>
</reference>
<evidence type="ECO:0000313" key="2">
    <source>
        <dbReference type="EMBL" id="AMB59580.1"/>
    </source>
</evidence>
<keyword evidence="3" id="KW-1185">Reference proteome</keyword>
<dbReference type="PANTHER" id="PTHR43685">
    <property type="entry name" value="GLYCOSYLTRANSFERASE"/>
    <property type="match status" value="1"/>
</dbReference>
<dbReference type="KEGG" id="mvd:AWU67_12680"/>
<dbReference type="Proteomes" id="UP000058305">
    <property type="component" value="Chromosome"/>
</dbReference>
<dbReference type="Gene3D" id="3.90.550.10">
    <property type="entry name" value="Spore Coat Polysaccharide Biosynthesis Protein SpsA, Chain A"/>
    <property type="match status" value="1"/>
</dbReference>
<dbReference type="AlphaFoldDB" id="A0A109QX96"/>
<dbReference type="InterPro" id="IPR029044">
    <property type="entry name" value="Nucleotide-diphossugar_trans"/>
</dbReference>
<name>A0A109QX96_9MICO</name>
<dbReference type="InterPro" id="IPR001173">
    <property type="entry name" value="Glyco_trans_2-like"/>
</dbReference>
<gene>
    <name evidence="2" type="ORF">AWU67_12680</name>
</gene>
<dbReference type="EMBL" id="CP014145">
    <property type="protein sequence ID" value="AMB59580.1"/>
    <property type="molecule type" value="Genomic_DNA"/>
</dbReference>
<reference evidence="3" key="2">
    <citation type="submission" date="2016-01" db="EMBL/GenBank/DDBJ databases">
        <title>First complete genome sequence of a species in the genus Microterricola, an extremophilic cold active enzyme producing strain ERGS5:02 isolated from Sikkim Himalaya.</title>
        <authorList>
            <person name="Kumar R."/>
            <person name="Singh D."/>
            <person name="Swarnkar M.K."/>
        </authorList>
    </citation>
    <scope>NUCLEOTIDE SEQUENCE [LARGE SCALE GENOMIC DNA]</scope>
    <source>
        <strain evidence="3">ERGS5:02</strain>
    </source>
</reference>
<sequence length="308" mass="33576">MGYLAALIESIVTDGPDSLELVLSDDNSTDPAPIRELLESCSVPWTAIWSTEALGMVSNWNRAAAQARGAFTLVTGQDDLVVGRNLSRAINAAQESHAGLVLSAPQYVSSTGTITRNPSKAASADRVFDEYAAVTPSPDALVTAALLYGNVLGDPCHTFFSTVLFRDVGGFSAEYEHAVDLELWLRMLATDPVVLRVPYEIGAHRQHAAAATGVHVRDGSAQRDRQRLVDHYGSAMSIAAWNRAVARLHTHRLNDRIRHQTPMQPLTALMRGRAIDRVRAWTAEALESAGLRKPMLERYVRAVPSAER</sequence>
<evidence type="ECO:0000259" key="1">
    <source>
        <dbReference type="Pfam" id="PF00535"/>
    </source>
</evidence>
<evidence type="ECO:0000313" key="3">
    <source>
        <dbReference type="Proteomes" id="UP000058305"/>
    </source>
</evidence>
<dbReference type="PANTHER" id="PTHR43685:SF2">
    <property type="entry name" value="GLYCOSYLTRANSFERASE 2-LIKE DOMAIN-CONTAINING PROTEIN"/>
    <property type="match status" value="1"/>
</dbReference>
<dbReference type="SUPFAM" id="SSF53448">
    <property type="entry name" value="Nucleotide-diphospho-sugar transferases"/>
    <property type="match status" value="1"/>
</dbReference>